<dbReference type="Pfam" id="PF09805">
    <property type="entry name" value="Nop25"/>
    <property type="match status" value="1"/>
</dbReference>
<keyword evidence="7" id="KW-1185">Reference proteome</keyword>
<dbReference type="InterPro" id="IPR019186">
    <property type="entry name" value="Nucleolar_protein_12"/>
</dbReference>
<dbReference type="PANTHER" id="PTHR14577:SF0">
    <property type="entry name" value="NUCLEOLAR PROTEIN 12"/>
    <property type="match status" value="1"/>
</dbReference>
<feature type="region of interest" description="Disordered" evidence="6">
    <location>
        <begin position="120"/>
        <end position="187"/>
    </location>
</feature>
<dbReference type="GO" id="GO:0005730">
    <property type="term" value="C:nucleolus"/>
    <property type="evidence" value="ECO:0007669"/>
    <property type="project" value="UniProtKB-SubCell"/>
</dbReference>
<accession>A0A6P8HFR3</accession>
<dbReference type="OrthoDB" id="551633at2759"/>
<evidence type="ECO:0000256" key="6">
    <source>
        <dbReference type="SAM" id="MobiDB-lite"/>
    </source>
</evidence>
<feature type="compositionally biased region" description="Basic residues" evidence="6">
    <location>
        <begin position="150"/>
        <end position="165"/>
    </location>
</feature>
<organism evidence="7 8">
    <name type="scientific">Actinia tenebrosa</name>
    <name type="common">Australian red waratah sea anemone</name>
    <dbReference type="NCBI Taxonomy" id="6105"/>
    <lineage>
        <taxon>Eukaryota</taxon>
        <taxon>Metazoa</taxon>
        <taxon>Cnidaria</taxon>
        <taxon>Anthozoa</taxon>
        <taxon>Hexacorallia</taxon>
        <taxon>Actiniaria</taxon>
        <taxon>Actiniidae</taxon>
        <taxon>Actinia</taxon>
    </lineage>
</organism>
<gene>
    <name evidence="8" type="primary">LOC116288729</name>
</gene>
<feature type="region of interest" description="Disordered" evidence="6">
    <location>
        <begin position="65"/>
        <end position="98"/>
    </location>
</feature>
<feature type="compositionally biased region" description="Basic and acidic residues" evidence="6">
    <location>
        <begin position="86"/>
        <end position="98"/>
    </location>
</feature>
<comment type="subcellular location">
    <subcellularLocation>
        <location evidence="1">Nucleus</location>
        <location evidence="1">Nucleolus</location>
    </subcellularLocation>
</comment>
<reference evidence="8" key="1">
    <citation type="submission" date="2025-08" db="UniProtKB">
        <authorList>
            <consortium name="RefSeq"/>
        </authorList>
    </citation>
    <scope>IDENTIFICATION</scope>
    <source>
        <tissue evidence="8">Tentacle</tissue>
    </source>
</reference>
<dbReference type="AlphaFoldDB" id="A0A6P8HFR3"/>
<keyword evidence="4" id="KW-0175">Coiled coil</keyword>
<comment type="similarity">
    <text evidence="2">Belongs to the RRP17 family.</text>
</comment>
<name>A0A6P8HFR3_ACTTE</name>
<keyword evidence="5" id="KW-0539">Nucleus</keyword>
<dbReference type="KEGG" id="aten:116288729"/>
<evidence type="ECO:0000256" key="4">
    <source>
        <dbReference type="ARBA" id="ARBA00023054"/>
    </source>
</evidence>
<evidence type="ECO:0000313" key="8">
    <source>
        <dbReference type="RefSeq" id="XP_031551417.1"/>
    </source>
</evidence>
<evidence type="ECO:0000313" key="7">
    <source>
        <dbReference type="Proteomes" id="UP000515163"/>
    </source>
</evidence>
<evidence type="ECO:0000256" key="1">
    <source>
        <dbReference type="ARBA" id="ARBA00004604"/>
    </source>
</evidence>
<feature type="compositionally biased region" description="Acidic residues" evidence="6">
    <location>
        <begin position="74"/>
        <end position="85"/>
    </location>
</feature>
<dbReference type="FunCoup" id="A0A6P8HFR3">
    <property type="interactions" value="494"/>
</dbReference>
<protein>
    <recommendedName>
        <fullName evidence="3">Nucleolar protein 12</fullName>
    </recommendedName>
</protein>
<dbReference type="Proteomes" id="UP000515163">
    <property type="component" value="Unplaced"/>
</dbReference>
<feature type="compositionally biased region" description="Polar residues" evidence="6">
    <location>
        <begin position="123"/>
        <end position="133"/>
    </location>
</feature>
<dbReference type="InParanoid" id="A0A6P8HFR3"/>
<dbReference type="GeneID" id="116288729"/>
<feature type="compositionally biased region" description="Basic residues" evidence="6">
    <location>
        <begin position="173"/>
        <end position="187"/>
    </location>
</feature>
<feature type="compositionally biased region" description="Basic and acidic residues" evidence="6">
    <location>
        <begin position="136"/>
        <end position="149"/>
    </location>
</feature>
<dbReference type="RefSeq" id="XP_031551417.1">
    <property type="nucleotide sequence ID" value="XM_031695557.1"/>
</dbReference>
<evidence type="ECO:0000256" key="5">
    <source>
        <dbReference type="ARBA" id="ARBA00023242"/>
    </source>
</evidence>
<dbReference type="GO" id="GO:0019843">
    <property type="term" value="F:rRNA binding"/>
    <property type="evidence" value="ECO:0007669"/>
    <property type="project" value="TreeGrafter"/>
</dbReference>
<proteinExistence type="inferred from homology"/>
<evidence type="ECO:0000256" key="3">
    <source>
        <dbReference type="ARBA" id="ARBA00015520"/>
    </source>
</evidence>
<dbReference type="PANTHER" id="PTHR14577">
    <property type="entry name" value="NUCLEOLAR PROTEIN 12"/>
    <property type="match status" value="1"/>
</dbReference>
<sequence length="187" mass="22457">MAKGKKSFKEKKIIIFDEDLRKDYLLGFRKRKNQRRQKAMDDLKKKEKEKIRELKKKKREEFMEHLRKQRQELDALESEEEDEPEDHSTSVDTTYDHPEQVVTVTTVCDLDLEEDSTIIGHNKGNQEIDSNPDMNRVNKEETKTKVFEKKIKKYNKNQNTQRKRSKDNNSSKFHPKKKRKKNAHIVK</sequence>
<evidence type="ECO:0000256" key="2">
    <source>
        <dbReference type="ARBA" id="ARBA00007175"/>
    </source>
</evidence>